<comment type="function">
    <text evidence="11">DNA polymerase III is a complex, multichain enzyme responsible for most of the replicative synthesis in bacteria. This DNA polymerase also exhibits 3' to 5' exonuclease activity. The alpha chain is the DNA polymerase.</text>
</comment>
<evidence type="ECO:0000256" key="3">
    <source>
        <dbReference type="ARBA" id="ARBA00022490"/>
    </source>
</evidence>
<dbReference type="NCBIfam" id="TIGR01405">
    <property type="entry name" value="polC_Gram_pos"/>
    <property type="match status" value="1"/>
</dbReference>
<dbReference type="GO" id="GO:0006261">
    <property type="term" value="P:DNA-templated DNA replication"/>
    <property type="evidence" value="ECO:0007669"/>
    <property type="project" value="UniProtKB-UniRule"/>
</dbReference>
<comment type="catalytic activity">
    <reaction evidence="12 13">
        <text>DNA(n) + a 2'-deoxyribonucleoside 5'-triphosphate = DNA(n+1) + diphosphate</text>
        <dbReference type="Rhea" id="RHEA:22508"/>
        <dbReference type="Rhea" id="RHEA-COMP:17339"/>
        <dbReference type="Rhea" id="RHEA-COMP:17340"/>
        <dbReference type="ChEBI" id="CHEBI:33019"/>
        <dbReference type="ChEBI" id="CHEBI:61560"/>
        <dbReference type="ChEBI" id="CHEBI:173112"/>
        <dbReference type="EC" id="2.7.7.7"/>
    </reaction>
</comment>
<dbReference type="HAMAP" id="MF_00356">
    <property type="entry name" value="DNApol_PolC"/>
    <property type="match status" value="1"/>
</dbReference>
<accession>A0A098M621</accession>
<evidence type="ECO:0000313" key="16">
    <source>
        <dbReference type="EMBL" id="KGE17488.1"/>
    </source>
</evidence>
<dbReference type="Pfam" id="PF14480">
    <property type="entry name" value="DNA_pol3_a_NI"/>
    <property type="match status" value="1"/>
</dbReference>
<comment type="function">
    <text evidence="1 13">Required for replicative DNA synthesis. This DNA polymerase also exhibits 3' to 5' exonuclease activity.</text>
</comment>
<dbReference type="InterPro" id="IPR011708">
    <property type="entry name" value="DNA_pol3_alpha_NTPase_dom"/>
</dbReference>
<dbReference type="InterPro" id="IPR013520">
    <property type="entry name" value="Ribonucl_H"/>
</dbReference>
<keyword evidence="7 13" id="KW-0540">Nuclease</keyword>
<dbReference type="Gene3D" id="3.20.20.140">
    <property type="entry name" value="Metal-dependent hydrolases"/>
    <property type="match status" value="2"/>
</dbReference>
<evidence type="ECO:0000256" key="6">
    <source>
        <dbReference type="ARBA" id="ARBA00022705"/>
    </source>
</evidence>
<evidence type="ECO:0000256" key="13">
    <source>
        <dbReference type="HAMAP-Rule" id="MF_00356"/>
    </source>
</evidence>
<dbReference type="GO" id="GO:0003887">
    <property type="term" value="F:DNA-directed DNA polymerase activity"/>
    <property type="evidence" value="ECO:0007669"/>
    <property type="project" value="UniProtKB-UniRule"/>
</dbReference>
<evidence type="ECO:0000256" key="2">
    <source>
        <dbReference type="ARBA" id="ARBA00004496"/>
    </source>
</evidence>
<dbReference type="Pfam" id="PF02811">
    <property type="entry name" value="PHP"/>
    <property type="match status" value="1"/>
</dbReference>
<dbReference type="Gene3D" id="1.10.150.700">
    <property type="entry name" value="PolC, middle finger domain"/>
    <property type="match status" value="1"/>
</dbReference>
<dbReference type="Gene3D" id="2.40.50.140">
    <property type="entry name" value="Nucleic acid-binding proteins"/>
    <property type="match status" value="1"/>
</dbReference>
<dbReference type="Gene3D" id="6.10.140.1510">
    <property type="match status" value="1"/>
</dbReference>
<evidence type="ECO:0000256" key="8">
    <source>
        <dbReference type="ARBA" id="ARBA00022801"/>
    </source>
</evidence>
<keyword evidence="17" id="KW-1185">Reference proteome</keyword>
<dbReference type="CDD" id="cd07435">
    <property type="entry name" value="PHP_PolIIIA_POLC"/>
    <property type="match status" value="1"/>
</dbReference>
<dbReference type="InterPro" id="IPR028112">
    <property type="entry name" value="DNA_PolC-type_N_I"/>
</dbReference>
<reference evidence="16 17" key="1">
    <citation type="submission" date="2014-08" db="EMBL/GenBank/DDBJ databases">
        <authorList>
            <person name="den Bakker H.C."/>
        </authorList>
    </citation>
    <scope>NUCLEOTIDE SEQUENCE [LARGE SCALE GENOMIC DNA]</scope>
    <source>
        <strain evidence="16 17">DSM 18334</strain>
    </source>
</reference>
<keyword evidence="3 13" id="KW-0963">Cytoplasm</keyword>
<dbReference type="SUPFAM" id="SSF53098">
    <property type="entry name" value="Ribonuclease H-like"/>
    <property type="match status" value="1"/>
</dbReference>
<dbReference type="NCBIfam" id="NF001688">
    <property type="entry name" value="PRK00448.1"/>
    <property type="match status" value="1"/>
</dbReference>
<keyword evidence="6 13" id="KW-0235">DNA replication</keyword>
<protein>
    <recommendedName>
        <fullName evidence="13">DNA polymerase III PolC-type</fullName>
        <shortName evidence="13">PolIII</shortName>
        <ecNumber evidence="13">2.7.7.7</ecNumber>
    </recommendedName>
</protein>
<keyword evidence="8 13" id="KW-0378">Hydrolase</keyword>
<dbReference type="InterPro" id="IPR024754">
    <property type="entry name" value="DNA_PolC-like_N_II"/>
</dbReference>
<dbReference type="Pfam" id="PF11490">
    <property type="entry name" value="DNA_pol3_a_NII"/>
    <property type="match status" value="1"/>
</dbReference>
<keyword evidence="5 13" id="KW-0548">Nucleotidyltransferase</keyword>
<dbReference type="Gene3D" id="1.10.150.870">
    <property type="match status" value="1"/>
</dbReference>
<evidence type="ECO:0000256" key="4">
    <source>
        <dbReference type="ARBA" id="ARBA00022679"/>
    </source>
</evidence>
<dbReference type="eggNOG" id="COG2176">
    <property type="taxonomic scope" value="Bacteria"/>
</dbReference>
<dbReference type="Proteomes" id="UP000029734">
    <property type="component" value="Unassembled WGS sequence"/>
</dbReference>
<dbReference type="Gene3D" id="3.30.1900.20">
    <property type="match status" value="2"/>
</dbReference>
<proteinExistence type="inferred from homology"/>
<evidence type="ECO:0000259" key="14">
    <source>
        <dbReference type="SMART" id="SM00479"/>
    </source>
</evidence>
<dbReference type="GO" id="GO:0003677">
    <property type="term" value="F:DNA binding"/>
    <property type="evidence" value="ECO:0007669"/>
    <property type="project" value="UniProtKB-UniRule"/>
</dbReference>
<dbReference type="GO" id="GO:0008408">
    <property type="term" value="F:3'-5' exonuclease activity"/>
    <property type="evidence" value="ECO:0007669"/>
    <property type="project" value="UniProtKB-UniRule"/>
</dbReference>
<dbReference type="InterPro" id="IPR012337">
    <property type="entry name" value="RNaseH-like_sf"/>
</dbReference>
<dbReference type="RefSeq" id="WP_036656410.1">
    <property type="nucleotide sequence ID" value="NZ_JQCR01000003.1"/>
</dbReference>
<dbReference type="InterPro" id="IPR004013">
    <property type="entry name" value="PHP_dom"/>
</dbReference>
<evidence type="ECO:0000256" key="9">
    <source>
        <dbReference type="ARBA" id="ARBA00022839"/>
    </source>
</evidence>
<dbReference type="Pfam" id="PF00929">
    <property type="entry name" value="RNase_T"/>
    <property type="match status" value="1"/>
</dbReference>
<feature type="domain" description="Exonuclease" evidence="14">
    <location>
        <begin position="427"/>
        <end position="594"/>
    </location>
</feature>
<dbReference type="InterPro" id="IPR006308">
    <property type="entry name" value="Pol_III_a_PolC-type_gram_pos"/>
</dbReference>
<dbReference type="InterPro" id="IPR004805">
    <property type="entry name" value="DnaE2/DnaE/PolC"/>
</dbReference>
<keyword evidence="9 13" id="KW-0269">Exonuclease</keyword>
<dbReference type="InterPro" id="IPR040982">
    <property type="entry name" value="DNA_pol3_finger"/>
</dbReference>
<dbReference type="Pfam" id="PF17657">
    <property type="entry name" value="DNA_pol3_finger"/>
    <property type="match status" value="1"/>
</dbReference>
<evidence type="ECO:0000256" key="12">
    <source>
        <dbReference type="ARBA" id="ARBA00049244"/>
    </source>
</evidence>
<evidence type="ECO:0000256" key="5">
    <source>
        <dbReference type="ARBA" id="ARBA00022695"/>
    </source>
</evidence>
<dbReference type="InterPro" id="IPR044923">
    <property type="entry name" value="PolC_middle_finger_sf"/>
</dbReference>
<feature type="domain" description="Polymerase/histidinol phosphatase N-terminal" evidence="15">
    <location>
        <begin position="342"/>
        <end position="409"/>
    </location>
</feature>
<keyword evidence="10 13" id="KW-0239">DNA-directed DNA polymerase</keyword>
<dbReference type="PANTHER" id="PTHR32294:SF5">
    <property type="entry name" value="DNA POLYMERASE III POLC-TYPE"/>
    <property type="match status" value="1"/>
</dbReference>
<dbReference type="GO" id="GO:0005737">
    <property type="term" value="C:cytoplasm"/>
    <property type="evidence" value="ECO:0007669"/>
    <property type="project" value="UniProtKB-SubCell"/>
</dbReference>
<comment type="caution">
    <text evidence="16">The sequence shown here is derived from an EMBL/GenBank/DDBJ whole genome shotgun (WGS) entry which is preliminary data.</text>
</comment>
<dbReference type="InterPro" id="IPR004365">
    <property type="entry name" value="NA-bd_OB_tRNA"/>
</dbReference>
<dbReference type="EC" id="2.7.7.7" evidence="13"/>
<evidence type="ECO:0000256" key="1">
    <source>
        <dbReference type="ARBA" id="ARBA00003452"/>
    </source>
</evidence>
<dbReference type="OrthoDB" id="9804290at2"/>
<keyword evidence="4 13" id="KW-0808">Transferase</keyword>
<dbReference type="CDD" id="cd04484">
    <property type="entry name" value="polC_OBF"/>
    <property type="match status" value="1"/>
</dbReference>
<dbReference type="Gene3D" id="3.30.420.10">
    <property type="entry name" value="Ribonuclease H-like superfamily/Ribonuclease H"/>
    <property type="match status" value="1"/>
</dbReference>
<dbReference type="Pfam" id="PF07733">
    <property type="entry name" value="DNA_pol3_alpha"/>
    <property type="match status" value="2"/>
</dbReference>
<organism evidence="16 17">
    <name type="scientific">Paenibacillus wynnii</name>
    <dbReference type="NCBI Taxonomy" id="268407"/>
    <lineage>
        <taxon>Bacteria</taxon>
        <taxon>Bacillati</taxon>
        <taxon>Bacillota</taxon>
        <taxon>Bacilli</taxon>
        <taxon>Bacillales</taxon>
        <taxon>Paenibacillaceae</taxon>
        <taxon>Paenibacillus</taxon>
    </lineage>
</organism>
<dbReference type="CDD" id="cd06127">
    <property type="entry name" value="DEDDh"/>
    <property type="match status" value="1"/>
</dbReference>
<gene>
    <name evidence="13 16" type="primary">polC</name>
    <name evidence="16" type="ORF">PWYN_23070</name>
</gene>
<reference evidence="16 17" key="2">
    <citation type="submission" date="2014-10" db="EMBL/GenBank/DDBJ databases">
        <title>Comparative genomics of the Paenibacillus odorifer group.</title>
        <authorList>
            <person name="Tsai Y.-C."/>
            <person name="Martin N."/>
            <person name="Korlach J."/>
            <person name="Wiedmann M."/>
        </authorList>
    </citation>
    <scope>NUCLEOTIDE SEQUENCE [LARGE SCALE GENOMIC DNA]</scope>
    <source>
        <strain evidence="16 17">DSM 18334</strain>
    </source>
</reference>
<dbReference type="Pfam" id="PF14579">
    <property type="entry name" value="HHH_6"/>
    <property type="match status" value="1"/>
</dbReference>
<evidence type="ECO:0000259" key="15">
    <source>
        <dbReference type="SMART" id="SM00481"/>
    </source>
</evidence>
<comment type="subcellular location">
    <subcellularLocation>
        <location evidence="2 13">Cytoplasm</location>
    </subcellularLocation>
</comment>
<comment type="similarity">
    <text evidence="13">Belongs to the DNA polymerase type-C family. PolC subfamily.</text>
</comment>
<evidence type="ECO:0000256" key="10">
    <source>
        <dbReference type="ARBA" id="ARBA00022932"/>
    </source>
</evidence>
<dbReference type="InterPro" id="IPR012340">
    <property type="entry name" value="NA-bd_OB-fold"/>
</dbReference>
<dbReference type="FunFam" id="3.30.420.10:FF:000045">
    <property type="entry name" value="3'-5' exonuclease DinG"/>
    <property type="match status" value="1"/>
</dbReference>
<dbReference type="SMART" id="SM00481">
    <property type="entry name" value="POLIIIAc"/>
    <property type="match status" value="1"/>
</dbReference>
<dbReference type="Pfam" id="PF01336">
    <property type="entry name" value="tRNA_anti-codon"/>
    <property type="match status" value="1"/>
</dbReference>
<evidence type="ECO:0000256" key="11">
    <source>
        <dbReference type="ARBA" id="ARBA00025611"/>
    </source>
</evidence>
<dbReference type="InterPro" id="IPR029460">
    <property type="entry name" value="DNAPol_HHH"/>
</dbReference>
<dbReference type="SMART" id="SM00479">
    <property type="entry name" value="EXOIII"/>
    <property type="match status" value="1"/>
</dbReference>
<sequence>MEHNEERRRRFELLMKQGEVPPGLIDPYFLDGYIDRVEISRENRDWHIAIVKETLVPAQAYRTFCLRMREKMQHIAKVSFLFTYDEKISRADIIQEYWGLFLEWVQREIPSVNGWLTRSTQELEDQTLLVIMSDSTSLELARKKGIDSAIIKFYAKYFGIALKVKVQIAEKDSHVGVVEEFQQEFQQKLQQEEREFIEQMMTSIESEASAEENDGNEVVKLQVGYDIKEPPVPIVEIQDEEKKITIQGTIFALDRKELRNGSTLFTFSLTDFTDSLQMKMFAKNKEDLKIMSQLANGKWVRARGRVEMDRFMQIPELMMIPSDLTEVQAPPTRKDNAPKKRVEFHLHTTMSSMDAVASIDAYIKTAAKWGHPAIAVTDHGGVQSYPDANHSSHKNKIKMLYGVEANVVNDSVNIVENAQPLELRTATYVVFDIETTGLSITRNNITELAAIKMQEGQEIDRYSTFVNPHEKIPYHIQQLTNITDEMVRDAPDLEPVLHKFVEFIGEESILVAHNARFDMGFIQASLIKLGLPQLTNPSLDTLELARLLHPSMKNHRLNTLADKYKVLLESHHRAIDDTIALGGILTGLLADAEKLKGMTRLERLNDYVGNDLSNTRPFHCGIYALNAIGKKNLYKLISLSHTEYFKRVPCIPKSKLVELRDGLLVISGCERGEFFEAVLNKTTEEAMEVAQFYDILEIQPITMYMHLVDKGFVASPEEIRGALRKVCEIGEKLNKPVIATGNVHYLEPRDKLFRDITINGITGFSPLKDQRKPDAHFRTTEEMLAEFEFLGAEKAMEVVVTNTVELAERFEELELFPEKLFTPVIEGADEEIRETCYNTAKSIYGEELPEVVIARLEKELAPIIKFGFSANYLISERLVKKSNKDGYLVGSRGSVGSSVVATFLGISEVNPLPAHYICGNPECRHSEWFLDGSVPSGFDLPDKTCPDCGGKLRGEGQDIPFETFLGFKGDKVPDIDLNFSGEYQPNAHNFTKTMFGPDNVFRAGTIGTVAEKTAFGFTKKYEELHQKRWRGAEIGRLAAGCTGVKRSTGQHPGGIVVLPDYMEIEDITPVQYPADDVNSEWKTTHFDYHAFDANLLKLDILGHDDPTMMRMLQDLTGVDPTTIPMNDPKVMSMFNSTESLGVRPEQIRTPVATYGVPEMGTRFVRQMLVEAQPATFADLLQISGLSHGTGVWLGNAQELIKNNTCNIKTVIGCRDDIMLFLIYKAGMDAGLAFKITESVRKGKGLSAEWIEEMKKCKVPQWYIDSCLKIQYMFPKAHAAAYVISAVRTAYFKLYHPIEYYATYFSVRAADFDIELCCQGYDAIARQIVDIEQKGFQALPKEKAMLPILEMALEMTARGFSFKSIDLYRSDATRFTVDSTSLIPPFSALQGIGDNAAYNIAAAKDAGEFLSIEDFQQKSKASKTVIELLTNMGCFRGLPESNQLSLF</sequence>
<dbReference type="STRING" id="268407.PWYN_23070"/>
<dbReference type="EMBL" id="JQCR01000003">
    <property type="protein sequence ID" value="KGE17488.1"/>
    <property type="molecule type" value="Genomic_DNA"/>
</dbReference>
<evidence type="ECO:0000313" key="17">
    <source>
        <dbReference type="Proteomes" id="UP000029734"/>
    </source>
</evidence>
<dbReference type="PANTHER" id="PTHR32294">
    <property type="entry name" value="DNA POLYMERASE III SUBUNIT ALPHA"/>
    <property type="match status" value="1"/>
</dbReference>
<dbReference type="InterPro" id="IPR036397">
    <property type="entry name" value="RNaseH_sf"/>
</dbReference>
<dbReference type="NCBIfam" id="TIGR00573">
    <property type="entry name" value="dnaq"/>
    <property type="match status" value="1"/>
</dbReference>
<name>A0A098M621_9BACL</name>
<evidence type="ECO:0000256" key="7">
    <source>
        <dbReference type="ARBA" id="ARBA00022722"/>
    </source>
</evidence>
<dbReference type="InterPro" id="IPR006054">
    <property type="entry name" value="DnaQ"/>
</dbReference>
<dbReference type="InterPro" id="IPR003141">
    <property type="entry name" value="Pol/His_phosphatase_N"/>
</dbReference>